<protein>
    <submittedName>
        <fullName evidence="2">Uncharacterized protein</fullName>
    </submittedName>
</protein>
<evidence type="ECO:0000313" key="3">
    <source>
        <dbReference type="Proteomes" id="UP000095209"/>
    </source>
</evidence>
<keyword evidence="1" id="KW-0812">Transmembrane</keyword>
<sequence>MGKKLSVASVIIFLISVAIYAAVLFGYFKTLFLTELIIIPMIGLIIAMFSERGIYRKIGIIGNSLIVFVVLIVPMIIVTLFWNEP</sequence>
<evidence type="ECO:0000256" key="1">
    <source>
        <dbReference type="SAM" id="Phobius"/>
    </source>
</evidence>
<keyword evidence="1" id="KW-0472">Membrane</keyword>
<reference evidence="2 3" key="1">
    <citation type="submission" date="2016-08" db="EMBL/GenBank/DDBJ databases">
        <title>Genome of Bacillus solimangrovi GH2-4.</title>
        <authorList>
            <person name="Lim S."/>
            <person name="Kim B.-C."/>
        </authorList>
    </citation>
    <scope>NUCLEOTIDE SEQUENCE [LARGE SCALE GENOMIC DNA]</scope>
    <source>
        <strain evidence="2 3">GH2-4</strain>
    </source>
</reference>
<dbReference type="AlphaFoldDB" id="A0A1E5LAL2"/>
<keyword evidence="3" id="KW-1185">Reference proteome</keyword>
<dbReference type="RefSeq" id="WP_069718878.1">
    <property type="nucleotide sequence ID" value="NZ_MJEH01000064.1"/>
</dbReference>
<name>A0A1E5LAL2_9BACI</name>
<gene>
    <name evidence="2" type="ORF">BFG57_06995</name>
</gene>
<organism evidence="2 3">
    <name type="scientific">Bacillus solimangrovi</name>
    <dbReference type="NCBI Taxonomy" id="1305675"/>
    <lineage>
        <taxon>Bacteria</taxon>
        <taxon>Bacillati</taxon>
        <taxon>Bacillota</taxon>
        <taxon>Bacilli</taxon>
        <taxon>Bacillales</taxon>
        <taxon>Bacillaceae</taxon>
        <taxon>Bacillus</taxon>
    </lineage>
</organism>
<dbReference type="Proteomes" id="UP000095209">
    <property type="component" value="Unassembled WGS sequence"/>
</dbReference>
<feature type="transmembrane region" description="Helical" evidence="1">
    <location>
        <begin position="61"/>
        <end position="82"/>
    </location>
</feature>
<dbReference type="EMBL" id="MJEH01000064">
    <property type="protein sequence ID" value="OEH91111.1"/>
    <property type="molecule type" value="Genomic_DNA"/>
</dbReference>
<comment type="caution">
    <text evidence="2">The sequence shown here is derived from an EMBL/GenBank/DDBJ whole genome shotgun (WGS) entry which is preliminary data.</text>
</comment>
<keyword evidence="1" id="KW-1133">Transmembrane helix</keyword>
<accession>A0A1E5LAL2</accession>
<feature type="transmembrane region" description="Helical" evidence="1">
    <location>
        <begin position="31"/>
        <end position="49"/>
    </location>
</feature>
<feature type="transmembrane region" description="Helical" evidence="1">
    <location>
        <begin position="7"/>
        <end position="25"/>
    </location>
</feature>
<evidence type="ECO:0000313" key="2">
    <source>
        <dbReference type="EMBL" id="OEH91111.1"/>
    </source>
</evidence>
<dbReference type="OrthoDB" id="2913376at2"/>
<proteinExistence type="predicted"/>